<protein>
    <recommendedName>
        <fullName evidence="3">SapC protein</fullName>
    </recommendedName>
</protein>
<dbReference type="InterPro" id="IPR010836">
    <property type="entry name" value="SapC"/>
</dbReference>
<accession>A0ABU1VYS2</accession>
<proteinExistence type="predicted"/>
<evidence type="ECO:0000313" key="2">
    <source>
        <dbReference type="Proteomes" id="UP001257909"/>
    </source>
</evidence>
<keyword evidence="2" id="KW-1185">Reference proteome</keyword>
<gene>
    <name evidence="1" type="ORF">J2W69_001813</name>
</gene>
<dbReference type="Pfam" id="PF07277">
    <property type="entry name" value="SapC"/>
    <property type="match status" value="1"/>
</dbReference>
<name>A0ABU1VYS2_9GAMM</name>
<evidence type="ECO:0008006" key="3">
    <source>
        <dbReference type="Google" id="ProtNLM"/>
    </source>
</evidence>
<organism evidence="1 2">
    <name type="scientific">Rheinheimera soli</name>
    <dbReference type="NCBI Taxonomy" id="443616"/>
    <lineage>
        <taxon>Bacteria</taxon>
        <taxon>Pseudomonadati</taxon>
        <taxon>Pseudomonadota</taxon>
        <taxon>Gammaproteobacteria</taxon>
        <taxon>Chromatiales</taxon>
        <taxon>Chromatiaceae</taxon>
        <taxon>Rheinheimera</taxon>
    </lineage>
</organism>
<evidence type="ECO:0000313" key="1">
    <source>
        <dbReference type="EMBL" id="MDR7120875.1"/>
    </source>
</evidence>
<dbReference type="RefSeq" id="WP_310276984.1">
    <property type="nucleotide sequence ID" value="NZ_JAVDWR010000004.1"/>
</dbReference>
<dbReference type="Proteomes" id="UP001257909">
    <property type="component" value="Unassembled WGS sequence"/>
</dbReference>
<reference evidence="1 2" key="1">
    <citation type="submission" date="2023-07" db="EMBL/GenBank/DDBJ databases">
        <title>Sorghum-associated microbial communities from plants grown in Nebraska, USA.</title>
        <authorList>
            <person name="Schachtman D."/>
        </authorList>
    </citation>
    <scope>NUCLEOTIDE SEQUENCE [LARGE SCALE GENOMIC DNA]</scope>
    <source>
        <strain evidence="1 2">4138</strain>
    </source>
</reference>
<comment type="caution">
    <text evidence="1">The sequence shown here is derived from an EMBL/GenBank/DDBJ whole genome shotgun (WGS) entry which is preliminary data.</text>
</comment>
<sequence length="231" mass="25839">MTQLIALDSQQHQHYKLQEDTLFSHMKSAHIVPLEVNEFAAAAAHLPIVFVKDSNTGQFRACVMTGIRPGQNLYWHETGWQAGYTPQALRNYPLLAVQADKPSAEYIIVVDAQSSLFNQQSGHPLFDADKGTDYLQQRARSAIAQAQSVNLTQQFIQRLLELELLVARTLTLTPQGAEAYDLTGLYVINEQRLAQLTDQQWLSLRANNSLLAVHAVLMSMNQLSPLVARSQ</sequence>
<dbReference type="EMBL" id="JAVDWR010000004">
    <property type="protein sequence ID" value="MDR7120875.1"/>
    <property type="molecule type" value="Genomic_DNA"/>
</dbReference>